<organism evidence="2">
    <name type="scientific">uncultured marine phage</name>
    <dbReference type="NCBI Taxonomy" id="707152"/>
    <lineage>
        <taxon>Viruses</taxon>
        <taxon>environmental samples</taxon>
    </lineage>
</organism>
<gene>
    <name evidence="2" type="ORF">SLAVMIC_00457</name>
</gene>
<evidence type="ECO:0008006" key="3">
    <source>
        <dbReference type="Google" id="ProtNLM"/>
    </source>
</evidence>
<accession>A0A8D9CF77</accession>
<evidence type="ECO:0000256" key="1">
    <source>
        <dbReference type="SAM" id="MobiDB-lite"/>
    </source>
</evidence>
<evidence type="ECO:0000313" key="2">
    <source>
        <dbReference type="EMBL" id="CAG7580521.1"/>
    </source>
</evidence>
<feature type="compositionally biased region" description="Acidic residues" evidence="1">
    <location>
        <begin position="86"/>
        <end position="116"/>
    </location>
</feature>
<dbReference type="InterPro" id="IPR036869">
    <property type="entry name" value="J_dom_sf"/>
</dbReference>
<sequence>MDLLSLKMKSIRTQLDYLRSDYEYKQTMVEQGDKEFLKMMNEVLDENPELKKMYIEKEEKKKDDLIKEAMDNAKKEEDEYQKEHEEVPEEEDPIEGESEPEEDPIEDIEEDLEPTPESEKSKKIKKLYRQIVKLTHPDKIEDEKLNELYVESTDYYNNENLYGIYKICDILDIEYEIEESEVNFMDTEITTFKKKINFIEGTYTWKWSTAPSENIKKQVVIEFINMKLNS</sequence>
<proteinExistence type="predicted"/>
<dbReference type="EMBL" id="OU342829">
    <property type="protein sequence ID" value="CAG7580521.1"/>
    <property type="molecule type" value="Genomic_DNA"/>
</dbReference>
<protein>
    <recommendedName>
        <fullName evidence="3">J domain-containing protein</fullName>
    </recommendedName>
</protein>
<feature type="region of interest" description="Disordered" evidence="1">
    <location>
        <begin position="70"/>
        <end position="121"/>
    </location>
</feature>
<reference evidence="2" key="1">
    <citation type="submission" date="2021-06" db="EMBL/GenBank/DDBJ databases">
        <authorList>
            <person name="Gannon L."/>
            <person name="Redgwell R T."/>
            <person name="Michniewski S."/>
            <person name="Harrison D C."/>
            <person name="Millard A."/>
        </authorList>
    </citation>
    <scope>NUCLEOTIDE SEQUENCE</scope>
</reference>
<name>A0A8D9CF77_9VIRU</name>
<feature type="compositionally biased region" description="Basic and acidic residues" evidence="1">
    <location>
        <begin position="70"/>
        <end position="85"/>
    </location>
</feature>
<dbReference type="SUPFAM" id="SSF46565">
    <property type="entry name" value="Chaperone J-domain"/>
    <property type="match status" value="1"/>
</dbReference>